<dbReference type="AlphaFoldDB" id="A0AA38J1F6"/>
<dbReference type="PROSITE" id="PS51257">
    <property type="entry name" value="PROKAR_LIPOPROTEIN"/>
    <property type="match status" value="1"/>
</dbReference>
<accession>A0AA38J1F6</accession>
<proteinExistence type="predicted"/>
<dbReference type="Proteomes" id="UP001168821">
    <property type="component" value="Unassembled WGS sequence"/>
</dbReference>
<name>A0AA38J1F6_9CUCU</name>
<protein>
    <submittedName>
        <fullName evidence="1">Uncharacterized protein</fullName>
    </submittedName>
</protein>
<comment type="caution">
    <text evidence="1">The sequence shown here is derived from an EMBL/GenBank/DDBJ whole genome shotgun (WGS) entry which is preliminary data.</text>
</comment>
<gene>
    <name evidence="1" type="ORF">Zmor_001145</name>
</gene>
<sequence length="111" mass="12508">MKHFGHWTGVGGGGCEGSHGWWRPKMLRPEFKRVSMVWGSLEMMGFLGDDPPDFVDFQVYRGGVVNDVHLFDADVNIADYYGEVRRFFGGCWGLFLGFMGPMVTLASEHTL</sequence>
<organism evidence="1 2">
    <name type="scientific">Zophobas morio</name>
    <dbReference type="NCBI Taxonomy" id="2755281"/>
    <lineage>
        <taxon>Eukaryota</taxon>
        <taxon>Metazoa</taxon>
        <taxon>Ecdysozoa</taxon>
        <taxon>Arthropoda</taxon>
        <taxon>Hexapoda</taxon>
        <taxon>Insecta</taxon>
        <taxon>Pterygota</taxon>
        <taxon>Neoptera</taxon>
        <taxon>Endopterygota</taxon>
        <taxon>Coleoptera</taxon>
        <taxon>Polyphaga</taxon>
        <taxon>Cucujiformia</taxon>
        <taxon>Tenebrionidae</taxon>
        <taxon>Zophobas</taxon>
    </lineage>
</organism>
<reference evidence="1" key="1">
    <citation type="journal article" date="2023" name="G3 (Bethesda)">
        <title>Whole genome assemblies of Zophobas morio and Tenebrio molitor.</title>
        <authorList>
            <person name="Kaur S."/>
            <person name="Stinson S.A."/>
            <person name="diCenzo G.C."/>
        </authorList>
    </citation>
    <scope>NUCLEOTIDE SEQUENCE</scope>
    <source>
        <strain evidence="1">QUZm001</strain>
    </source>
</reference>
<evidence type="ECO:0000313" key="1">
    <source>
        <dbReference type="EMBL" id="KAJ3665658.1"/>
    </source>
</evidence>
<keyword evidence="2" id="KW-1185">Reference proteome</keyword>
<evidence type="ECO:0000313" key="2">
    <source>
        <dbReference type="Proteomes" id="UP001168821"/>
    </source>
</evidence>
<dbReference type="EMBL" id="JALNTZ010000001">
    <property type="protein sequence ID" value="KAJ3665658.1"/>
    <property type="molecule type" value="Genomic_DNA"/>
</dbReference>